<dbReference type="GO" id="GO:0016020">
    <property type="term" value="C:membrane"/>
    <property type="evidence" value="ECO:0007669"/>
    <property type="project" value="TreeGrafter"/>
</dbReference>
<evidence type="ECO:0000256" key="3">
    <source>
        <dbReference type="ARBA" id="ARBA00022801"/>
    </source>
</evidence>
<dbReference type="GO" id="GO:0047499">
    <property type="term" value="F:calcium-independent phospholipase A2 activity"/>
    <property type="evidence" value="ECO:0007669"/>
    <property type="project" value="TreeGrafter"/>
</dbReference>
<feature type="short sequence motif" description="GXGXXG" evidence="7">
    <location>
        <begin position="351"/>
        <end position="356"/>
    </location>
</feature>
<dbReference type="GO" id="GO:0046486">
    <property type="term" value="P:glycerolipid metabolic process"/>
    <property type="evidence" value="ECO:0007669"/>
    <property type="project" value="UniProtKB-ARBA"/>
</dbReference>
<dbReference type="InterPro" id="IPR016035">
    <property type="entry name" value="Acyl_Trfase/lysoPLipase"/>
</dbReference>
<sequence>CSVEDLVLCYYSSFKVIRLPTGSQINRMREQVSQLRGLIGQCCARSSEAKERARILSDAAELGKYLQSGFDHFTSHLDLPFDFKQVSLARNPIPNDFGDHILQLCLAVQRSCREDRSGLRRLLERMGSFVASCVLLDWAKYRKGRLEILCAPYEEFFARAVDDYLESHALCAHASADGTRRCVMSRARHGVKGHQDHRGIIASTTGRGYVSPVGLDFADQWKRQLKEAMSQLQIDFLYRRERTDATTSDRRIAWDLHSESVDDFYGGLGPSVAAIRSHSTCLSCLIESPQCALPCGHVLCETCARACGRSRELSLVVDRCPLRCANTQWEEPATFSFKSSEAGACALSLDGGGVRGIVQLETLRAIEQALGHHVPVQRLFDLIVGAGTGGLIALSLTTGGRSIQQCLDMFLATCDHGYAAELGSHGGRGGG</sequence>
<evidence type="ECO:0000256" key="7">
    <source>
        <dbReference type="PROSITE-ProRule" id="PRU01161"/>
    </source>
</evidence>
<dbReference type="GO" id="GO:0019369">
    <property type="term" value="P:arachidonate metabolic process"/>
    <property type="evidence" value="ECO:0007669"/>
    <property type="project" value="TreeGrafter"/>
</dbReference>
<keyword evidence="5" id="KW-0442">Lipid degradation</keyword>
<evidence type="ECO:0000256" key="1">
    <source>
        <dbReference type="ARBA" id="ARBA00022723"/>
    </source>
</evidence>
<evidence type="ECO:0000259" key="8">
    <source>
        <dbReference type="PROSITE" id="PS51635"/>
    </source>
</evidence>
<dbReference type="AlphaFoldDB" id="A0AB34K9L8"/>
<dbReference type="GeneID" id="96011145"/>
<keyword evidence="6" id="KW-0443">Lipid metabolism</keyword>
<dbReference type="Pfam" id="PF01734">
    <property type="entry name" value="Patatin"/>
    <property type="match status" value="1"/>
</dbReference>
<organism evidence="9 10">
    <name type="scientific">Cladosporium halotolerans</name>
    <dbReference type="NCBI Taxonomy" id="1052096"/>
    <lineage>
        <taxon>Eukaryota</taxon>
        <taxon>Fungi</taxon>
        <taxon>Dikarya</taxon>
        <taxon>Ascomycota</taxon>
        <taxon>Pezizomycotina</taxon>
        <taxon>Dothideomycetes</taxon>
        <taxon>Dothideomycetidae</taxon>
        <taxon>Cladosporiales</taxon>
        <taxon>Cladosporiaceae</taxon>
        <taxon>Cladosporium</taxon>
    </lineage>
</organism>
<dbReference type="PROSITE" id="PS51635">
    <property type="entry name" value="PNPLA"/>
    <property type="match status" value="1"/>
</dbReference>
<dbReference type="PANTHER" id="PTHR24185:SF1">
    <property type="entry name" value="CALCIUM-INDEPENDENT PHOSPHOLIPASE A2-GAMMA"/>
    <property type="match status" value="1"/>
</dbReference>
<dbReference type="InterPro" id="IPR017907">
    <property type="entry name" value="Znf_RING_CS"/>
</dbReference>
<dbReference type="Proteomes" id="UP000803884">
    <property type="component" value="Unassembled WGS sequence"/>
</dbReference>
<keyword evidence="3" id="KW-0378">Hydrolase</keyword>
<evidence type="ECO:0000313" key="9">
    <source>
        <dbReference type="EMBL" id="KAL1581640.1"/>
    </source>
</evidence>
<dbReference type="PROSITE" id="PS00518">
    <property type="entry name" value="ZF_RING_1"/>
    <property type="match status" value="1"/>
</dbReference>
<feature type="domain" description="PNPLA" evidence="8">
    <location>
        <begin position="347"/>
        <end position="431"/>
    </location>
</feature>
<dbReference type="Gene3D" id="3.40.1090.10">
    <property type="entry name" value="Cytosolic phospholipase A2 catalytic domain"/>
    <property type="match status" value="1"/>
</dbReference>
<keyword evidence="2" id="KW-0863">Zinc-finger</keyword>
<evidence type="ECO:0000256" key="5">
    <source>
        <dbReference type="ARBA" id="ARBA00022963"/>
    </source>
</evidence>
<dbReference type="SUPFAM" id="SSF52151">
    <property type="entry name" value="FabD/lysophospholipase-like"/>
    <property type="match status" value="1"/>
</dbReference>
<keyword evidence="1" id="KW-0479">Metal-binding</keyword>
<name>A0AB34K9L8_9PEZI</name>
<proteinExistence type="predicted"/>
<dbReference type="PANTHER" id="PTHR24185">
    <property type="entry name" value="CALCIUM-INDEPENDENT PHOSPHOLIPASE A2-GAMMA"/>
    <property type="match status" value="1"/>
</dbReference>
<evidence type="ECO:0000256" key="2">
    <source>
        <dbReference type="ARBA" id="ARBA00022771"/>
    </source>
</evidence>
<feature type="non-terminal residue" evidence="9">
    <location>
        <position position="1"/>
    </location>
</feature>
<dbReference type="GO" id="GO:0016042">
    <property type="term" value="P:lipid catabolic process"/>
    <property type="evidence" value="ECO:0007669"/>
    <property type="project" value="UniProtKB-KW"/>
</dbReference>
<comment type="caution">
    <text evidence="9">The sequence shown here is derived from an EMBL/GenBank/DDBJ whole genome shotgun (WGS) entry which is preliminary data.</text>
</comment>
<feature type="non-terminal residue" evidence="9">
    <location>
        <position position="431"/>
    </location>
</feature>
<dbReference type="GO" id="GO:0008270">
    <property type="term" value="F:zinc ion binding"/>
    <property type="evidence" value="ECO:0007669"/>
    <property type="project" value="UniProtKB-KW"/>
</dbReference>
<comment type="caution">
    <text evidence="7">Lacks conserved residue(s) required for the propagation of feature annotation.</text>
</comment>
<dbReference type="EMBL" id="JAAQHG020000395">
    <property type="protein sequence ID" value="KAL1581640.1"/>
    <property type="molecule type" value="Genomic_DNA"/>
</dbReference>
<reference evidence="9 10" key="1">
    <citation type="journal article" date="2020" name="Microbiol. Resour. Announc.">
        <title>Draft Genome Sequence of a Cladosporium Species Isolated from the Mesophotic Ascidian Didemnum maculosum.</title>
        <authorList>
            <person name="Gioti A."/>
            <person name="Siaperas R."/>
            <person name="Nikolaivits E."/>
            <person name="Le Goff G."/>
            <person name="Ouazzani J."/>
            <person name="Kotoulas G."/>
            <person name="Topakas E."/>
        </authorList>
    </citation>
    <scope>NUCLEOTIDE SEQUENCE [LARGE SCALE GENOMIC DNA]</scope>
    <source>
        <strain evidence="9 10">TM138-S3</strain>
    </source>
</reference>
<evidence type="ECO:0000313" key="10">
    <source>
        <dbReference type="Proteomes" id="UP000803884"/>
    </source>
</evidence>
<accession>A0AB34K9L8</accession>
<keyword evidence="10" id="KW-1185">Reference proteome</keyword>
<gene>
    <name evidence="9" type="ORF">WHR41_09706</name>
</gene>
<protein>
    <recommendedName>
        <fullName evidence="8">PNPLA domain-containing protein</fullName>
    </recommendedName>
</protein>
<dbReference type="RefSeq" id="XP_069224749.1">
    <property type="nucleotide sequence ID" value="XM_069378307.1"/>
</dbReference>
<evidence type="ECO:0000256" key="4">
    <source>
        <dbReference type="ARBA" id="ARBA00022833"/>
    </source>
</evidence>
<dbReference type="InterPro" id="IPR002641">
    <property type="entry name" value="PNPLA_dom"/>
</dbReference>
<evidence type="ECO:0000256" key="6">
    <source>
        <dbReference type="ARBA" id="ARBA00023098"/>
    </source>
</evidence>
<keyword evidence="4" id="KW-0862">Zinc</keyword>